<evidence type="ECO:0000256" key="1">
    <source>
        <dbReference type="SAM" id="Coils"/>
    </source>
</evidence>
<keyword evidence="1" id="KW-0175">Coiled coil</keyword>
<protein>
    <submittedName>
        <fullName evidence="3">Myomegalin-like</fullName>
    </submittedName>
</protein>
<dbReference type="PANTHER" id="PTHR46501">
    <property type="entry name" value="MYOMEGALIN"/>
    <property type="match status" value="1"/>
</dbReference>
<dbReference type="GO" id="GO:1903358">
    <property type="term" value="P:regulation of Golgi organization"/>
    <property type="evidence" value="ECO:0007669"/>
    <property type="project" value="TreeGrafter"/>
</dbReference>
<feature type="coiled-coil region" evidence="1">
    <location>
        <begin position="67"/>
        <end position="155"/>
    </location>
</feature>
<dbReference type="GO" id="GO:0005813">
    <property type="term" value="C:centrosome"/>
    <property type="evidence" value="ECO:0007669"/>
    <property type="project" value="TreeGrafter"/>
</dbReference>
<dbReference type="AlphaFoldDB" id="A0A6I9Z6C6"/>
<dbReference type="OrthoDB" id="10255000at2759"/>
<organism evidence="2 3">
    <name type="scientific">Thamnophis sirtalis</name>
    <dbReference type="NCBI Taxonomy" id="35019"/>
    <lineage>
        <taxon>Eukaryota</taxon>
        <taxon>Metazoa</taxon>
        <taxon>Chordata</taxon>
        <taxon>Craniata</taxon>
        <taxon>Vertebrata</taxon>
        <taxon>Euteleostomi</taxon>
        <taxon>Lepidosauria</taxon>
        <taxon>Squamata</taxon>
        <taxon>Bifurcata</taxon>
        <taxon>Unidentata</taxon>
        <taxon>Episquamata</taxon>
        <taxon>Toxicofera</taxon>
        <taxon>Serpentes</taxon>
        <taxon>Colubroidea</taxon>
        <taxon>Colubridae</taxon>
        <taxon>Natricinae</taxon>
        <taxon>Thamnophis</taxon>
    </lineage>
</organism>
<evidence type="ECO:0000313" key="2">
    <source>
        <dbReference type="Proteomes" id="UP000504617"/>
    </source>
</evidence>
<dbReference type="GO" id="GO:0007098">
    <property type="term" value="P:centrosome cycle"/>
    <property type="evidence" value="ECO:0007669"/>
    <property type="project" value="TreeGrafter"/>
</dbReference>
<dbReference type="GeneID" id="106556955"/>
<dbReference type="GO" id="GO:0090063">
    <property type="term" value="P:positive regulation of microtubule nucleation"/>
    <property type="evidence" value="ECO:0007669"/>
    <property type="project" value="TreeGrafter"/>
</dbReference>
<dbReference type="KEGG" id="tsr:106556955"/>
<dbReference type="InterPro" id="IPR052593">
    <property type="entry name" value="MT-associated_AKAP9-binding"/>
</dbReference>
<gene>
    <name evidence="3" type="primary">LOC106556955</name>
</gene>
<dbReference type="PANTHER" id="PTHR46501:SF2">
    <property type="entry name" value="MYOMEGALIN"/>
    <property type="match status" value="1"/>
</dbReference>
<dbReference type="RefSeq" id="XP_013931481.1">
    <property type="nucleotide sequence ID" value="XM_014076006.1"/>
</dbReference>
<keyword evidence="2" id="KW-1185">Reference proteome</keyword>
<accession>A0A6I9Z6C6</accession>
<proteinExistence type="predicted"/>
<reference evidence="3" key="1">
    <citation type="submission" date="2025-08" db="UniProtKB">
        <authorList>
            <consortium name="RefSeq"/>
        </authorList>
    </citation>
    <scope>IDENTIFICATION</scope>
    <source>
        <tissue evidence="3">Skeletal muscle</tissue>
    </source>
</reference>
<dbReference type="GO" id="GO:0005794">
    <property type="term" value="C:Golgi apparatus"/>
    <property type="evidence" value="ECO:0007669"/>
    <property type="project" value="TreeGrafter"/>
</dbReference>
<name>A0A6I9Z6C6_9SAUR</name>
<dbReference type="GO" id="GO:0060090">
    <property type="term" value="F:molecular adaptor activity"/>
    <property type="evidence" value="ECO:0007669"/>
    <property type="project" value="TreeGrafter"/>
</dbReference>
<sequence length="474" mass="53311">MTNYFDLTAADDIKDTSTEFTDSIEEEVQHGSHVQNFKGDIDDNLMSHSSYPALLTLKSEGNQQAMLQSQKSMVQHVLEQKKKLEEELQEFKEQIEEAGFSSISQLKKALLSLCLENAELKEQIGEAKLSEVWEKEDENEDKEDLRWGIKKLQEKLHTSENGTGLLKEQLTLKNQGCKGAIIHQMTANTALINEQEQCTCQAVCDHSPLLHCIPNKIMGSPEEIKAEGGRVSSSFGQKSEQSQWSQQCHKIQDTHLVSEATIQPQIAQLKQYKALLGESMVQQNNKQMQVDIQDLGYETCGRSENEAERDEATSPGCRVHDEQLKFWKKSVEAPQNRLMKQETFLGVSQNDEAAVLRQHIQVLQMQLQSSHKVIQNLQNCVRSVSTTSDYGSMGDQSLKLRQGYTLGNSSSHSMTDEDEGWQSDSVGTFCPPSLQSNKDLASLIQRVTLLEAHMNETKPKEFLTEELKCTASLG</sequence>
<evidence type="ECO:0000313" key="3">
    <source>
        <dbReference type="RefSeq" id="XP_013931481.1"/>
    </source>
</evidence>
<dbReference type="Proteomes" id="UP000504617">
    <property type="component" value="Unplaced"/>
</dbReference>